<dbReference type="Pfam" id="PF16012">
    <property type="entry name" value="DUF4780"/>
    <property type="match status" value="1"/>
</dbReference>
<evidence type="ECO:0000259" key="2">
    <source>
        <dbReference type="Pfam" id="PF16012"/>
    </source>
</evidence>
<sequence length="350" mass="38716">MGDLSEETRMEAAGAADHIEHTDKGAVETADHAEERGIEADQLETSLEKLSLGTKKLSGAQKRRLKKAEKIAVGTWVKENPHKTKGQKGKSDQTTGVKRTRSDNSTPTKNPEAKRPKGITKQAANNATRSGNTQTGTVASAKEVRGSKTQTGTYGEVTDKLRMAVVDRRHPEVKLNQEQAELVRTKLEEAVDKAPGGSQNPLQFLRTTFSAGILWIHCANEPTKSWLEGTVRELRDLWESADLKLIESKDLRRPIVLVHVPETGISEKVFRSRLGKQNAGFNTTDWTLKSQKVEGQGEILAYSIDKVSFRALKQTQLKAFYRMGRVAFKIVRETDGDDKGESDPSQPSTQ</sequence>
<organism evidence="3">
    <name type="scientific">Diabrotica virgifera virgifera</name>
    <name type="common">western corn rootworm</name>
    <dbReference type="NCBI Taxonomy" id="50390"/>
    <lineage>
        <taxon>Eukaryota</taxon>
        <taxon>Metazoa</taxon>
        <taxon>Ecdysozoa</taxon>
        <taxon>Arthropoda</taxon>
        <taxon>Hexapoda</taxon>
        <taxon>Insecta</taxon>
        <taxon>Pterygota</taxon>
        <taxon>Neoptera</taxon>
        <taxon>Endopterygota</taxon>
        <taxon>Coleoptera</taxon>
        <taxon>Polyphaga</taxon>
        <taxon>Cucujiformia</taxon>
        <taxon>Chrysomeloidea</taxon>
        <taxon>Chrysomelidae</taxon>
        <taxon>Galerucinae</taxon>
        <taxon>Diabroticina</taxon>
        <taxon>Diabroticites</taxon>
        <taxon>Diabrotica</taxon>
    </lineage>
</organism>
<dbReference type="InterPro" id="IPR031961">
    <property type="entry name" value="DUF4780"/>
</dbReference>
<dbReference type="AlphaFoldDB" id="A0A6P7FER8"/>
<feature type="region of interest" description="Disordered" evidence="1">
    <location>
        <begin position="52"/>
        <end position="150"/>
    </location>
</feature>
<reference evidence="3 4" key="1">
    <citation type="submission" date="2025-04" db="UniProtKB">
        <authorList>
            <consortium name="RefSeq"/>
        </authorList>
    </citation>
    <scope>IDENTIFICATION</scope>
    <source>
        <tissue evidence="3 4">Whole insect</tissue>
    </source>
</reference>
<evidence type="ECO:0000256" key="1">
    <source>
        <dbReference type="SAM" id="MobiDB-lite"/>
    </source>
</evidence>
<dbReference type="RefSeq" id="XP_028134237.1">
    <property type="nucleotide sequence ID" value="XM_028278436.1"/>
</dbReference>
<feature type="compositionally biased region" description="Polar residues" evidence="1">
    <location>
        <begin position="122"/>
        <end position="138"/>
    </location>
</feature>
<accession>A0A6P7FER8</accession>
<name>A0A6P7FER8_DIAVI</name>
<proteinExistence type="predicted"/>
<protein>
    <submittedName>
        <fullName evidence="3">Uncharacterized protein LOC114329366 isoform X1</fullName>
    </submittedName>
    <submittedName>
        <fullName evidence="4">Uncharacterized protein LOC114329366 isoform X2</fullName>
    </submittedName>
</protein>
<evidence type="ECO:0000313" key="4">
    <source>
        <dbReference type="RefSeq" id="XP_028134237.1"/>
    </source>
</evidence>
<gene>
    <name evidence="3 4" type="primary">LOC114329366</name>
</gene>
<evidence type="ECO:0000313" key="3">
    <source>
        <dbReference type="RefSeq" id="XP_028134236.1"/>
    </source>
</evidence>
<feature type="compositionally biased region" description="Basic and acidic residues" evidence="1">
    <location>
        <begin position="1"/>
        <end position="10"/>
    </location>
</feature>
<feature type="region of interest" description="Disordered" evidence="1">
    <location>
        <begin position="1"/>
        <end position="25"/>
    </location>
</feature>
<feature type="domain" description="DUF4780" evidence="2">
    <location>
        <begin position="158"/>
        <end position="328"/>
    </location>
</feature>
<dbReference type="RefSeq" id="XP_028134236.1">
    <property type="nucleotide sequence ID" value="XM_028278435.1"/>
</dbReference>
<feature type="compositionally biased region" description="Polar residues" evidence="1">
    <location>
        <begin position="92"/>
        <end position="109"/>
    </location>
</feature>